<evidence type="ECO:0000256" key="1">
    <source>
        <dbReference type="SAM" id="MobiDB-lite"/>
    </source>
</evidence>
<keyword evidence="5" id="KW-1185">Reference proteome</keyword>
<dbReference type="InterPro" id="IPR054357">
    <property type="entry name" value="MFE-2_N"/>
</dbReference>
<dbReference type="CDD" id="cd03448">
    <property type="entry name" value="HDE_HSD"/>
    <property type="match status" value="1"/>
</dbReference>
<dbReference type="InterPro" id="IPR002539">
    <property type="entry name" value="MaoC-like_dom"/>
</dbReference>
<dbReference type="Pfam" id="PF22622">
    <property type="entry name" value="MFE-2_hydrat-2_N"/>
    <property type="match status" value="1"/>
</dbReference>
<sequence length="303" mass="33034">MTVDSTNPHVDSQDSPIVAQAKLEVVETEYSYTERDVILYNLGIGATETELQWTYEGDEEFSALPTFGVIPQFSASSSLSLDWLPDFNPAKLLHGEQYLSIKVPIPSTGDLINSARILEVTDKGNAAAVTIIVETREKYSGDLIFENQSTFFIRGSGGFGGRRSGKDRGPASALNEPPKRVPDAIVEEKTQAIQAALYRLNGDINPLHILPQFAAIGGFEKPILHGLCTMGIAGKHVLQTFGPFQDIKVRFVGVVYPGETLVTEIWKEASKVVFLTKVKERNAIVLAYAGANLARDAIPIAKL</sequence>
<dbReference type="Pfam" id="PF01575">
    <property type="entry name" value="MaoC_dehydratas"/>
    <property type="match status" value="1"/>
</dbReference>
<evidence type="ECO:0000259" key="2">
    <source>
        <dbReference type="Pfam" id="PF01575"/>
    </source>
</evidence>
<accession>A0AA38NW97</accession>
<evidence type="ECO:0000313" key="4">
    <source>
        <dbReference type="EMBL" id="KAJ3831711.1"/>
    </source>
</evidence>
<evidence type="ECO:0000259" key="3">
    <source>
        <dbReference type="Pfam" id="PF22622"/>
    </source>
</evidence>
<feature type="region of interest" description="Disordered" evidence="1">
    <location>
        <begin position="160"/>
        <end position="179"/>
    </location>
</feature>
<feature type="domain" description="MaoC-like" evidence="2">
    <location>
        <begin position="177"/>
        <end position="285"/>
    </location>
</feature>
<reference evidence="4" key="1">
    <citation type="submission" date="2022-08" db="EMBL/GenBank/DDBJ databases">
        <authorList>
            <consortium name="DOE Joint Genome Institute"/>
            <person name="Min B."/>
            <person name="Riley R."/>
            <person name="Sierra-Patev S."/>
            <person name="Naranjo-Ortiz M."/>
            <person name="Looney B."/>
            <person name="Konkel Z."/>
            <person name="Slot J.C."/>
            <person name="Sakamoto Y."/>
            <person name="Steenwyk J.L."/>
            <person name="Rokas A."/>
            <person name="Carro J."/>
            <person name="Camarero S."/>
            <person name="Ferreira P."/>
            <person name="Molpeceres G."/>
            <person name="Ruiz-Duenas F.J."/>
            <person name="Serrano A."/>
            <person name="Henrissat B."/>
            <person name="Drula E."/>
            <person name="Hughes K.W."/>
            <person name="Mata J.L."/>
            <person name="Ishikawa N.K."/>
            <person name="Vargas-Isla R."/>
            <person name="Ushijima S."/>
            <person name="Smith C.A."/>
            <person name="Ahrendt S."/>
            <person name="Andreopoulos W."/>
            <person name="He G."/>
            <person name="Labutti K."/>
            <person name="Lipzen A."/>
            <person name="Ng V."/>
            <person name="Sandor L."/>
            <person name="Barry K."/>
            <person name="Martinez A.T."/>
            <person name="Xiao Y."/>
            <person name="Gibbons J.G."/>
            <person name="Terashima K."/>
            <person name="Hibbett D.S."/>
            <person name="Grigoriev I.V."/>
        </authorList>
    </citation>
    <scope>NUCLEOTIDE SEQUENCE</scope>
    <source>
        <strain evidence="4">TFB9207</strain>
    </source>
</reference>
<dbReference type="EMBL" id="MU807279">
    <property type="protein sequence ID" value="KAJ3831711.1"/>
    <property type="molecule type" value="Genomic_DNA"/>
</dbReference>
<proteinExistence type="predicted"/>
<dbReference type="GO" id="GO:0005777">
    <property type="term" value="C:peroxisome"/>
    <property type="evidence" value="ECO:0007669"/>
    <property type="project" value="TreeGrafter"/>
</dbReference>
<dbReference type="InterPro" id="IPR029069">
    <property type="entry name" value="HotDog_dom_sf"/>
</dbReference>
<dbReference type="GO" id="GO:0044594">
    <property type="term" value="F:17-beta-hydroxysteroid dehydrogenase (NAD+) activity"/>
    <property type="evidence" value="ECO:0007669"/>
    <property type="project" value="TreeGrafter"/>
</dbReference>
<gene>
    <name evidence="4" type="ORF">F5878DRAFT_667273</name>
</gene>
<comment type="caution">
    <text evidence="4">The sequence shown here is derived from an EMBL/GenBank/DDBJ whole genome shotgun (WGS) entry which is preliminary data.</text>
</comment>
<feature type="domain" description="Peroxisomal multifunctional enzyme type 2-like N-terminal" evidence="3">
    <location>
        <begin position="30"/>
        <end position="155"/>
    </location>
</feature>
<dbReference type="GO" id="GO:0004300">
    <property type="term" value="F:enoyl-CoA hydratase activity"/>
    <property type="evidence" value="ECO:0007669"/>
    <property type="project" value="TreeGrafter"/>
</dbReference>
<evidence type="ECO:0000313" key="5">
    <source>
        <dbReference type="Proteomes" id="UP001163846"/>
    </source>
</evidence>
<organism evidence="4 5">
    <name type="scientific">Lentinula raphanica</name>
    <dbReference type="NCBI Taxonomy" id="153919"/>
    <lineage>
        <taxon>Eukaryota</taxon>
        <taxon>Fungi</taxon>
        <taxon>Dikarya</taxon>
        <taxon>Basidiomycota</taxon>
        <taxon>Agaricomycotina</taxon>
        <taxon>Agaricomycetes</taxon>
        <taxon>Agaricomycetidae</taxon>
        <taxon>Agaricales</taxon>
        <taxon>Marasmiineae</taxon>
        <taxon>Omphalotaceae</taxon>
        <taxon>Lentinula</taxon>
    </lineage>
</organism>
<dbReference type="AlphaFoldDB" id="A0AA38NW97"/>
<dbReference type="PANTHER" id="PTHR13078:SF56">
    <property type="entry name" value="PEROXISOMAL MULTIFUNCTIONAL ENZYME TYPE 2"/>
    <property type="match status" value="1"/>
</dbReference>
<dbReference type="PANTHER" id="PTHR13078">
    <property type="entry name" value="PEROXISOMAL MULTIFUNCTIONAL ENZYME TYPE 2-RELATED"/>
    <property type="match status" value="1"/>
</dbReference>
<name>A0AA38NW97_9AGAR</name>
<dbReference type="SUPFAM" id="SSF54637">
    <property type="entry name" value="Thioesterase/thiol ester dehydrase-isomerase"/>
    <property type="match status" value="2"/>
</dbReference>
<dbReference type="GO" id="GO:0006635">
    <property type="term" value="P:fatty acid beta-oxidation"/>
    <property type="evidence" value="ECO:0007669"/>
    <property type="project" value="TreeGrafter"/>
</dbReference>
<dbReference type="Gene3D" id="3.10.129.10">
    <property type="entry name" value="Hotdog Thioesterase"/>
    <property type="match status" value="1"/>
</dbReference>
<dbReference type="GO" id="GO:0003857">
    <property type="term" value="F:(3S)-3-hydroxyacyl-CoA dehydrogenase (NAD+) activity"/>
    <property type="evidence" value="ECO:0007669"/>
    <property type="project" value="TreeGrafter"/>
</dbReference>
<protein>
    <submittedName>
        <fullName evidence="4">HotDog domain-containing protein</fullName>
    </submittedName>
</protein>
<dbReference type="Proteomes" id="UP001163846">
    <property type="component" value="Unassembled WGS sequence"/>
</dbReference>